<evidence type="ECO:0000313" key="1">
    <source>
        <dbReference type="EMBL" id="QKU35280.1"/>
    </source>
</evidence>
<proteinExistence type="predicted"/>
<dbReference type="KEGG" id="vg:80518703"/>
<accession>A0A6N1NMT1</accession>
<sequence>MKVIWIAVLIIALIVLYYALGDDKQKQQPYYSETFIPASQELDQYYLPGSNGADDLLIDTMICDPKCCGDQWPAPYDGLTADELKQTIASVANNGSYVRTSYTCANGEGGVGCPCVTPKAYLNLTNRSQGIGNLNDIEPTFRAKNTVALQQHLQMSPLTQAQLQVSPYRNYPKMNDLTIERNPDDLTNLQAYGSF</sequence>
<reference evidence="1" key="1">
    <citation type="submission" date="2017-01" db="EMBL/GenBank/DDBJ databases">
        <authorList>
            <person name="Assis F.L."/>
            <person name="Abrahao J.S."/>
            <person name="Silva L."/>
            <person name="Khalil J.B."/>
            <person name="Rodrigues R."/>
            <person name="Silva L.S."/>
            <person name="Arantes T."/>
            <person name="Boratto P."/>
            <person name="Andrade M."/>
            <person name="Kroon E.G."/>
            <person name="Ribeiro B."/>
            <person name="Bergier I."/>
            <person name="Seligmann H."/>
            <person name="Ghigo E."/>
            <person name="Colson P."/>
            <person name="Levasseur A."/>
            <person name="Raoult D."/>
            <person name="Scola B.L."/>
        </authorList>
    </citation>
    <scope>NUCLEOTIDE SEQUENCE</scope>
    <source>
        <strain evidence="1">Soda lake</strain>
    </source>
</reference>
<organism evidence="1">
    <name type="scientific">Tupanvirus soda lake</name>
    <dbReference type="NCBI Taxonomy" id="2126985"/>
    <lineage>
        <taxon>Viruses</taxon>
        <taxon>Varidnaviria</taxon>
        <taxon>Bamfordvirae</taxon>
        <taxon>Nucleocytoviricota</taxon>
        <taxon>Megaviricetes</taxon>
        <taxon>Imitervirales</taxon>
        <taxon>Mimiviridae</taxon>
        <taxon>Megamimivirinae</taxon>
        <taxon>Tupanvirus</taxon>
        <taxon>Tupanvirus salinum</taxon>
    </lineage>
</organism>
<name>A0A6N1NMT1_9VIRU</name>
<protein>
    <submittedName>
        <fullName evidence="1">Uncharacterized protein</fullName>
    </submittedName>
</protein>
<reference evidence="1" key="2">
    <citation type="journal article" date="2018" name="Nat. Commun.">
        <title>Tailed giant Tupanvirus possesses the most complete translational apparatus of the known virosphere.</title>
        <authorList>
            <person name="Abrahao J."/>
            <person name="Silva L."/>
            <person name="Silva L.S."/>
            <person name="Khalil J.Y.B."/>
            <person name="Rodrigues R."/>
            <person name="Arantes T."/>
            <person name="Assis F."/>
            <person name="Boratto P."/>
            <person name="Andrade M."/>
            <person name="Kroon E.G."/>
            <person name="Ribeiro B."/>
            <person name="Bergier I."/>
            <person name="Seligmann H."/>
            <person name="Ghigo E."/>
            <person name="Colson P."/>
            <person name="Levasseur A."/>
            <person name="Kroemer G."/>
            <person name="Raoult D."/>
            <person name="La Scola B."/>
        </authorList>
    </citation>
    <scope>NUCLEOTIDE SEQUENCE [LARGE SCALE GENOMIC DNA]</scope>
    <source>
        <strain evidence="1">Soda lake</strain>
    </source>
</reference>
<dbReference type="GeneID" id="80518703"/>
<dbReference type="RefSeq" id="YP_010781939.1">
    <property type="nucleotide sequence ID" value="NC_075039.1"/>
</dbReference>
<dbReference type="EMBL" id="KY523104">
    <property type="protein sequence ID" value="QKU35280.1"/>
    <property type="molecule type" value="Genomic_DNA"/>
</dbReference>